<dbReference type="InterPro" id="IPR050695">
    <property type="entry name" value="N-acetylmuramoyl_amidase_3"/>
</dbReference>
<dbReference type="GO" id="GO:0009253">
    <property type="term" value="P:peptidoglycan catabolic process"/>
    <property type="evidence" value="ECO:0007669"/>
    <property type="project" value="InterPro"/>
</dbReference>
<dbReference type="PANTHER" id="PTHR30404:SF0">
    <property type="entry name" value="N-ACETYLMURAMOYL-L-ALANINE AMIDASE AMIC"/>
    <property type="match status" value="1"/>
</dbReference>
<keyword evidence="8" id="KW-1185">Reference proteome</keyword>
<dbReference type="SMART" id="SM00646">
    <property type="entry name" value="Ami_3"/>
    <property type="match status" value="1"/>
</dbReference>
<dbReference type="RefSeq" id="WP_135246208.1">
    <property type="nucleotide sequence ID" value="NZ_SIHO01000002.1"/>
</dbReference>
<dbReference type="CDD" id="cd02696">
    <property type="entry name" value="MurNAc-LAA"/>
    <property type="match status" value="1"/>
</dbReference>
<evidence type="ECO:0000313" key="7">
    <source>
        <dbReference type="EMBL" id="TFU03616.1"/>
    </source>
</evidence>
<dbReference type="InterPro" id="IPR002508">
    <property type="entry name" value="MurNAc-LAA_cat"/>
</dbReference>
<gene>
    <name evidence="7" type="ORF">EUV02_10695</name>
</gene>
<evidence type="ECO:0000259" key="6">
    <source>
        <dbReference type="SMART" id="SM00646"/>
    </source>
</evidence>
<evidence type="ECO:0000256" key="4">
    <source>
        <dbReference type="SAM" id="MobiDB-lite"/>
    </source>
</evidence>
<dbReference type="Pfam" id="PF01520">
    <property type="entry name" value="Amidase_3"/>
    <property type="match status" value="1"/>
</dbReference>
<dbReference type="OrthoDB" id="9806267at2"/>
<evidence type="ECO:0000256" key="2">
    <source>
        <dbReference type="ARBA" id="ARBA00011901"/>
    </source>
</evidence>
<proteinExistence type="predicted"/>
<dbReference type="Gene3D" id="2.60.40.3500">
    <property type="match status" value="1"/>
</dbReference>
<evidence type="ECO:0000313" key="8">
    <source>
        <dbReference type="Proteomes" id="UP000297737"/>
    </source>
</evidence>
<feature type="region of interest" description="Disordered" evidence="4">
    <location>
        <begin position="154"/>
        <end position="192"/>
    </location>
</feature>
<dbReference type="SUPFAM" id="SSF53187">
    <property type="entry name" value="Zn-dependent exopeptidases"/>
    <property type="match status" value="1"/>
</dbReference>
<dbReference type="Proteomes" id="UP000297737">
    <property type="component" value="Unassembled WGS sequence"/>
</dbReference>
<feature type="domain" description="MurNAc-LAA" evidence="6">
    <location>
        <begin position="263"/>
        <end position="417"/>
    </location>
</feature>
<dbReference type="GO" id="GO:0008745">
    <property type="term" value="F:N-acetylmuramoyl-L-alanine amidase activity"/>
    <property type="evidence" value="ECO:0007669"/>
    <property type="project" value="UniProtKB-EC"/>
</dbReference>
<dbReference type="Gene3D" id="3.40.630.40">
    <property type="entry name" value="Zn-dependent exopeptidases"/>
    <property type="match status" value="1"/>
</dbReference>
<keyword evidence="3" id="KW-0378">Hydrolase</keyword>
<protein>
    <recommendedName>
        <fullName evidence="2">N-acetylmuramoyl-L-alanine amidase</fullName>
        <ecNumber evidence="2">3.5.1.28</ecNumber>
    </recommendedName>
</protein>
<dbReference type="EMBL" id="SIHO01000002">
    <property type="protein sequence ID" value="TFU03616.1"/>
    <property type="molecule type" value="Genomic_DNA"/>
</dbReference>
<feature type="chain" id="PRO_5021204939" description="N-acetylmuramoyl-L-alanine amidase" evidence="5">
    <location>
        <begin position="21"/>
        <end position="424"/>
    </location>
</feature>
<sequence length="424" mass="44546">MLSRLVLMFLLLAGVPAASANLRGIEIGGGARPEITVVLDGAVAAPKSFVLDDPLRLIVDFDGVAPVRRSVDGGGVVVRVRAGQFDPQTVRLVIELSRPMTIIAARQAGDSRLLLQLAPVSRDQFNARLGKPRMVVTPFVTAGRAATATADFDLPADAFGAPSPPPPETAKADQPEADAAAPESPAPQRRGGKLPIVMIDAGHGGKDVGATPAEGDGIPPGRYEKDITLAIARATAAALNRSGQVKALLTRDDDRFIPLGGRIAIARRAKADLFISIHADSAPNILARGASVYTLSETASDAVAARLAARENQSDIIAGVNLGVEAPGVGDIMIDLARRDTLNRSVAFAETLQRSLESRIGFRGEFHHFAGFYVLKAPDVPSVLLETGYVSNVEDARFLISTEGQAAIAQGIAQAVETFLRRGK</sequence>
<evidence type="ECO:0000256" key="5">
    <source>
        <dbReference type="SAM" id="SignalP"/>
    </source>
</evidence>
<dbReference type="GO" id="GO:0030288">
    <property type="term" value="C:outer membrane-bounded periplasmic space"/>
    <property type="evidence" value="ECO:0007669"/>
    <property type="project" value="TreeGrafter"/>
</dbReference>
<comment type="catalytic activity">
    <reaction evidence="1">
        <text>Hydrolyzes the link between N-acetylmuramoyl residues and L-amino acid residues in certain cell-wall glycopeptides.</text>
        <dbReference type="EC" id="3.5.1.28"/>
    </reaction>
</comment>
<feature type="signal peptide" evidence="5">
    <location>
        <begin position="1"/>
        <end position="20"/>
    </location>
</feature>
<organism evidence="7 8">
    <name type="scientific">Glacieibacterium arshaanense</name>
    <dbReference type="NCBI Taxonomy" id="2511025"/>
    <lineage>
        <taxon>Bacteria</taxon>
        <taxon>Pseudomonadati</taxon>
        <taxon>Pseudomonadota</taxon>
        <taxon>Alphaproteobacteria</taxon>
        <taxon>Sphingomonadales</taxon>
        <taxon>Sphingosinicellaceae</taxon>
        <taxon>Glacieibacterium</taxon>
    </lineage>
</organism>
<keyword evidence="5" id="KW-0732">Signal</keyword>
<feature type="compositionally biased region" description="Low complexity" evidence="4">
    <location>
        <begin position="177"/>
        <end position="188"/>
    </location>
</feature>
<dbReference type="AlphaFoldDB" id="A0A4Y9ENG7"/>
<dbReference type="Pfam" id="PF11741">
    <property type="entry name" value="AMIN"/>
    <property type="match status" value="1"/>
</dbReference>
<evidence type="ECO:0000256" key="3">
    <source>
        <dbReference type="ARBA" id="ARBA00022801"/>
    </source>
</evidence>
<dbReference type="PANTHER" id="PTHR30404">
    <property type="entry name" value="N-ACETYLMURAMOYL-L-ALANINE AMIDASE"/>
    <property type="match status" value="1"/>
</dbReference>
<evidence type="ECO:0000256" key="1">
    <source>
        <dbReference type="ARBA" id="ARBA00001561"/>
    </source>
</evidence>
<comment type="caution">
    <text evidence="7">The sequence shown here is derived from an EMBL/GenBank/DDBJ whole genome shotgun (WGS) entry which is preliminary data.</text>
</comment>
<dbReference type="EC" id="3.5.1.28" evidence="2"/>
<reference evidence="7 8" key="1">
    <citation type="submission" date="2019-02" db="EMBL/GenBank/DDBJ databases">
        <title>Polymorphobacter sp. isolated from the lake at the Tibet of China.</title>
        <authorList>
            <person name="Li A."/>
        </authorList>
    </citation>
    <scope>NUCLEOTIDE SEQUENCE [LARGE SCALE GENOMIC DNA]</scope>
    <source>
        <strain evidence="7 8">DJ1R-1</strain>
    </source>
</reference>
<name>A0A4Y9ENG7_9SPHN</name>
<accession>A0A4Y9ENG7</accession>
<dbReference type="InterPro" id="IPR021731">
    <property type="entry name" value="AMIN_dom"/>
</dbReference>